<feature type="transmembrane region" description="Helical" evidence="6">
    <location>
        <begin position="517"/>
        <end position="538"/>
    </location>
</feature>
<evidence type="ECO:0000313" key="9">
    <source>
        <dbReference type="Proteomes" id="UP000054845"/>
    </source>
</evidence>
<dbReference type="InterPro" id="IPR036259">
    <property type="entry name" value="MFS_trans_sf"/>
</dbReference>
<evidence type="ECO:0000256" key="1">
    <source>
        <dbReference type="ARBA" id="ARBA00004141"/>
    </source>
</evidence>
<dbReference type="PROSITE" id="PS00216">
    <property type="entry name" value="SUGAR_TRANSPORT_1"/>
    <property type="match status" value="1"/>
</dbReference>
<feature type="transmembrane region" description="Helical" evidence="6">
    <location>
        <begin position="475"/>
        <end position="497"/>
    </location>
</feature>
<feature type="transmembrane region" description="Helical" evidence="6">
    <location>
        <begin position="545"/>
        <end position="562"/>
    </location>
</feature>
<feature type="compositionally biased region" description="Basic and acidic residues" evidence="5">
    <location>
        <begin position="742"/>
        <end position="751"/>
    </location>
</feature>
<feature type="transmembrane region" description="Helical" evidence="6">
    <location>
        <begin position="406"/>
        <end position="423"/>
    </location>
</feature>
<dbReference type="PROSITE" id="PS50850">
    <property type="entry name" value="MFS"/>
    <property type="match status" value="1"/>
</dbReference>
<reference evidence="8 9" key="1">
    <citation type="submission" date="2014-09" db="EMBL/GenBank/DDBJ databases">
        <authorList>
            <person name="Magalhaes I.L.F."/>
            <person name="Oliveira U."/>
            <person name="Santos F.R."/>
            <person name="Vidigal T.H.D.A."/>
            <person name="Brescovit A.D."/>
            <person name="Santos A.J."/>
        </authorList>
    </citation>
    <scope>NUCLEOTIDE SEQUENCE [LARGE SCALE GENOMIC DNA]</scope>
</reference>
<dbReference type="Proteomes" id="UP000054845">
    <property type="component" value="Unassembled WGS sequence"/>
</dbReference>
<feature type="transmembrane region" description="Helical" evidence="6">
    <location>
        <begin position="282"/>
        <end position="300"/>
    </location>
</feature>
<feature type="compositionally biased region" description="Basic and acidic residues" evidence="5">
    <location>
        <begin position="844"/>
        <end position="864"/>
    </location>
</feature>
<dbReference type="Gene3D" id="1.20.1720.10">
    <property type="entry name" value="Multidrug resistance protein D"/>
    <property type="match status" value="1"/>
</dbReference>
<evidence type="ECO:0000256" key="2">
    <source>
        <dbReference type="ARBA" id="ARBA00022692"/>
    </source>
</evidence>
<dbReference type="InterPro" id="IPR005829">
    <property type="entry name" value="Sugar_transporter_CS"/>
</dbReference>
<organism evidence="8 9">
    <name type="scientific">Ceraceosorus bombacis</name>
    <dbReference type="NCBI Taxonomy" id="401625"/>
    <lineage>
        <taxon>Eukaryota</taxon>
        <taxon>Fungi</taxon>
        <taxon>Dikarya</taxon>
        <taxon>Basidiomycota</taxon>
        <taxon>Ustilaginomycotina</taxon>
        <taxon>Exobasidiomycetes</taxon>
        <taxon>Ceraceosorales</taxon>
        <taxon>Ceraceosoraceae</taxon>
        <taxon>Ceraceosorus</taxon>
    </lineage>
</organism>
<feature type="region of interest" description="Disordered" evidence="5">
    <location>
        <begin position="1"/>
        <end position="81"/>
    </location>
</feature>
<dbReference type="SUPFAM" id="SSF103473">
    <property type="entry name" value="MFS general substrate transporter"/>
    <property type="match status" value="1"/>
</dbReference>
<evidence type="ECO:0000256" key="4">
    <source>
        <dbReference type="ARBA" id="ARBA00023136"/>
    </source>
</evidence>
<feature type="compositionally biased region" description="Low complexity" evidence="5">
    <location>
        <begin position="762"/>
        <end position="794"/>
    </location>
</feature>
<feature type="transmembrane region" description="Helical" evidence="6">
    <location>
        <begin position="681"/>
        <end position="699"/>
    </location>
</feature>
<feature type="compositionally biased region" description="Basic and acidic residues" evidence="5">
    <location>
        <begin position="117"/>
        <end position="135"/>
    </location>
</feature>
<feature type="transmembrane region" description="Helical" evidence="6">
    <location>
        <begin position="368"/>
        <end position="385"/>
    </location>
</feature>
<dbReference type="PANTHER" id="PTHR23501">
    <property type="entry name" value="MAJOR FACILITATOR SUPERFAMILY"/>
    <property type="match status" value="1"/>
</dbReference>
<evidence type="ECO:0000256" key="6">
    <source>
        <dbReference type="SAM" id="Phobius"/>
    </source>
</evidence>
<dbReference type="AlphaFoldDB" id="A0A0P1BI88"/>
<sequence>MSYPSSSRRGPAGPQHLSVRDPRAQPRSFTPSDDPYVFDSPIPPEDGAHTPIRHDGSHAPNGYATPNSGVSEDFNVDDPAPTPYTPYNLNNTRARNSNATLVSTASQDFFGMETAMQEHPDRRPNSRNAGRDSRLGRFGGVFSPTAAMWEAGANRDRYNRLSRQLNSAISHAPAIPNVRLNTLDKVSEEKRIANPETEQKKKPLRTKKTKRFWLIFAALMAVTCLTAIDMSIISTSLPTIVAQLPQSRIPATWITSAFLLTTTAFQPFMGGLADVVGRRNSLVTAVVLFLVGSLICALAKDMLTLVAGRGVQGVGGGGVQAIAEIVLSDLTTLRERGLYVGLISLVFAVSTFIAPVLGGVFSETDWRWIFWMNLPLGGVVLAMIIPTMKLHTPPMPWKEKLHRMDIPANLVLFGSVIALLIAITEGGVEHPWGSARIIAPLVAGSVGIAIWLALEFIPNRFAPDPVLPLRLFTNITAGTCFFMTFMHGIVTYGATYILPVYFQSIKGANPLRSAIDIFPSTAPGPIAAIIAGIVMAVTGKYKIQIAFWWATILIGVGLILHWDVDTPVYEWVIIQLVPGFGVGALYALTLPPIQSSLPVVELAHATATFAFCRSLGSVFGIAFTTTIFVAQVDPKLAAIPGAAEAGLRGSTALGFATELHRLPAELQPPVIDAFMSALRSAFLLLVPCAAIGLIASFFVKELPLPDFNESDFGINDGTNPNAVLANAEVAHQAEEGLVTVEKLPKAPERSLSKRSQPPPSDSPYSPYSSSGKFGRSPSFDHGSSSSPDTSSPTGYPKGTERRMSTSEAYKKAQAALAHAQPPKPRHVRRRSSRLSLYGDDENEKEAHHALASLRDVDRARKEAARQSVRNPDGTWLGTVQSDPAGTGAAGFGDFDYSVDDDDDYDWRQGRR</sequence>
<dbReference type="CDD" id="cd17502">
    <property type="entry name" value="MFS_Azr1_MDR_like"/>
    <property type="match status" value="1"/>
</dbReference>
<feature type="compositionally biased region" description="Basic residues" evidence="5">
    <location>
        <begin position="823"/>
        <end position="832"/>
    </location>
</feature>
<comment type="subcellular location">
    <subcellularLocation>
        <location evidence="1">Membrane</location>
        <topology evidence="1">Multi-pass membrane protein</topology>
    </subcellularLocation>
</comment>
<dbReference type="GO" id="GO:0022857">
    <property type="term" value="F:transmembrane transporter activity"/>
    <property type="evidence" value="ECO:0007669"/>
    <property type="project" value="InterPro"/>
</dbReference>
<accession>A0A0P1BI88</accession>
<proteinExistence type="predicted"/>
<dbReference type="EMBL" id="CCYA01000278">
    <property type="protein sequence ID" value="CEH16049.1"/>
    <property type="molecule type" value="Genomic_DNA"/>
</dbReference>
<feature type="transmembrane region" description="Helical" evidence="6">
    <location>
        <begin position="339"/>
        <end position="362"/>
    </location>
</feature>
<feature type="compositionally biased region" description="Basic and acidic residues" evidence="5">
    <location>
        <begin position="46"/>
        <end position="57"/>
    </location>
</feature>
<feature type="compositionally biased region" description="Basic and acidic residues" evidence="5">
    <location>
        <begin position="798"/>
        <end position="810"/>
    </location>
</feature>
<dbReference type="STRING" id="401625.A0A0P1BI88"/>
<dbReference type="Pfam" id="PF07690">
    <property type="entry name" value="MFS_1"/>
    <property type="match status" value="1"/>
</dbReference>
<dbReference type="OrthoDB" id="3437016at2759"/>
<feature type="domain" description="Major facilitator superfamily (MFS) profile" evidence="7">
    <location>
        <begin position="215"/>
        <end position="704"/>
    </location>
</feature>
<feature type="compositionally biased region" description="Low complexity" evidence="5">
    <location>
        <begin position="811"/>
        <end position="820"/>
    </location>
</feature>
<evidence type="ECO:0000256" key="5">
    <source>
        <dbReference type="SAM" id="MobiDB-lite"/>
    </source>
</evidence>
<dbReference type="InterPro" id="IPR011701">
    <property type="entry name" value="MFS"/>
</dbReference>
<dbReference type="GO" id="GO:0005886">
    <property type="term" value="C:plasma membrane"/>
    <property type="evidence" value="ECO:0007669"/>
    <property type="project" value="TreeGrafter"/>
</dbReference>
<keyword evidence="3 6" id="KW-1133">Transmembrane helix</keyword>
<feature type="transmembrane region" description="Helical" evidence="6">
    <location>
        <begin position="212"/>
        <end position="233"/>
    </location>
</feature>
<keyword evidence="9" id="KW-1185">Reference proteome</keyword>
<feature type="region of interest" description="Disordered" evidence="5">
    <location>
        <begin position="117"/>
        <end position="137"/>
    </location>
</feature>
<dbReference type="PANTHER" id="PTHR23501:SF102">
    <property type="entry name" value="DRUG TRANSPORTER, PUTATIVE (AFU_ORTHOLOGUE AFUA_3G08530)-RELATED"/>
    <property type="match status" value="1"/>
</dbReference>
<feature type="transmembrane region" description="Helical" evidence="6">
    <location>
        <begin position="435"/>
        <end position="454"/>
    </location>
</feature>
<dbReference type="Gene3D" id="1.20.1250.20">
    <property type="entry name" value="MFS general substrate transporter like domains"/>
    <property type="match status" value="1"/>
</dbReference>
<keyword evidence="4 6" id="KW-0472">Membrane</keyword>
<evidence type="ECO:0000259" key="7">
    <source>
        <dbReference type="PROSITE" id="PS50850"/>
    </source>
</evidence>
<keyword evidence="2 6" id="KW-0812">Transmembrane</keyword>
<protein>
    <submittedName>
        <fullName evidence="8">Predicted transporter (Major facilitator superfamily)</fullName>
    </submittedName>
</protein>
<evidence type="ECO:0000313" key="8">
    <source>
        <dbReference type="EMBL" id="CEH16049.1"/>
    </source>
</evidence>
<feature type="transmembrane region" description="Helical" evidence="6">
    <location>
        <begin position="568"/>
        <end position="588"/>
    </location>
</feature>
<feature type="region of interest" description="Disordered" evidence="5">
    <location>
        <begin position="740"/>
        <end position="911"/>
    </location>
</feature>
<evidence type="ECO:0000256" key="3">
    <source>
        <dbReference type="ARBA" id="ARBA00022989"/>
    </source>
</evidence>
<dbReference type="InterPro" id="IPR020846">
    <property type="entry name" value="MFS_dom"/>
</dbReference>
<name>A0A0P1BI88_9BASI</name>